<sequence length="233" mass="28457">MKVRFFLFLFLLTTICRGQLPFDYKKDSLATLFDVKKFKKYNEDGEYEFYKEDSTAILQFIDEKGYIEWIFPKKSNIKTCNFFTKKGEIYRKVHYFQDFPIGKEYLFKKGKVYKQIDHDKDYKISIEDLQRIILQTFEVDIYFSKRDTPYYMEITRGSAEVYPKDWRYIYTIRFNILAEEELVHRIYYIDTYSGDFLYKDEYGTQEDFFGRAKDLPKENITVPLRHYSQFEPL</sequence>
<dbReference type="EMBL" id="JAYKBW010000017">
    <property type="protein sequence ID" value="MEB3076255.1"/>
    <property type="molecule type" value="Genomic_DNA"/>
</dbReference>
<evidence type="ECO:0000313" key="2">
    <source>
        <dbReference type="Proteomes" id="UP001311730"/>
    </source>
</evidence>
<comment type="caution">
    <text evidence="1">The sequence shown here is derived from an EMBL/GenBank/DDBJ whole genome shotgun (WGS) entry which is preliminary data.</text>
</comment>
<organism evidence="1 2">
    <name type="scientific">Capnocytophaga gingivalis</name>
    <dbReference type="NCBI Taxonomy" id="1017"/>
    <lineage>
        <taxon>Bacteria</taxon>
        <taxon>Pseudomonadati</taxon>
        <taxon>Bacteroidota</taxon>
        <taxon>Flavobacteriia</taxon>
        <taxon>Flavobacteriales</taxon>
        <taxon>Flavobacteriaceae</taxon>
        <taxon>Capnocytophaga</taxon>
    </lineage>
</organism>
<accession>A0ABU5ZB96</accession>
<gene>
    <name evidence="1" type="ORF">VJJ08_13255</name>
</gene>
<reference evidence="1 2" key="1">
    <citation type="submission" date="2023-12" db="EMBL/GenBank/DDBJ databases">
        <title>Genomic sequences of Capnocytophaga and Parvimonas strains.</title>
        <authorList>
            <person name="Watt R.M."/>
            <person name="Wang M."/>
            <person name="Yang T."/>
            <person name="Tong W.M."/>
        </authorList>
    </citation>
    <scope>NUCLEOTIDE SEQUENCE [LARGE SCALE GENOMIC DNA]</scope>
    <source>
        <strain evidence="1 2">CCUG 13096</strain>
    </source>
</reference>
<proteinExistence type="predicted"/>
<dbReference type="RefSeq" id="WP_323984278.1">
    <property type="nucleotide sequence ID" value="NZ_JAYKBW010000017.1"/>
</dbReference>
<dbReference type="Proteomes" id="UP001311730">
    <property type="component" value="Unassembled WGS sequence"/>
</dbReference>
<evidence type="ECO:0000313" key="1">
    <source>
        <dbReference type="EMBL" id="MEB3076255.1"/>
    </source>
</evidence>
<protein>
    <submittedName>
        <fullName evidence="1">Uncharacterized protein</fullName>
    </submittedName>
</protein>
<name>A0ABU5ZB96_9FLAO</name>
<keyword evidence="2" id="KW-1185">Reference proteome</keyword>